<accession>A0A5K3ELG9</accession>
<dbReference type="GO" id="GO:0006357">
    <property type="term" value="P:regulation of transcription by RNA polymerase II"/>
    <property type="evidence" value="ECO:0007669"/>
    <property type="project" value="TreeGrafter"/>
</dbReference>
<proteinExistence type="inferred from homology"/>
<dbReference type="PANTHER" id="PTHR46541:SF1">
    <property type="entry name" value="ZINC FINGER PROTEIN AEBP2"/>
    <property type="match status" value="1"/>
</dbReference>
<dbReference type="WBParaSite" id="MCU_001430-RA">
    <property type="protein sequence ID" value="MCU_001430-RA"/>
    <property type="gene ID" value="MCU_001430"/>
</dbReference>
<evidence type="ECO:0000256" key="1">
    <source>
        <dbReference type="ARBA" id="ARBA00022853"/>
    </source>
</evidence>
<dbReference type="PANTHER" id="PTHR46541">
    <property type="entry name" value="ZINC FINGER PROTEIN AEBP2"/>
    <property type="match status" value="1"/>
</dbReference>
<sequence>MSPSVRAPLRTISRTSSRIISRKATNDGCRGVPSFTDNMDSNGSIPVVLSVTTCQENSDDTESRNHSSDLLLKEPKKCESPQPAFSRAPSIVSSSSTDHTQYPKFCQWAGCDTGVEVGTSGLLSHIQDVHVFPQISKKSRYTCWWSGCKVYGRPSVSSNWLSRHVQQHSEAKGKPFSCIFDGCFQRFSSSNLLERHIDRHHVNPDALCGGASTKRSGSLPIMLEKTICGNRNPVSVKNCSRRVAKRKKKLRYFRVRRADFYDFRSKIIIKNRLILDKILAESAIEKLIQPSASPNQVDDNLSGHVALPGPIKDENADDFSSSRRILRSGVTVSADDCPDLLSRSQPLPSKPESYRVKLLLTVPHSFVGQRLTREGKTEYLVKWQGDLCANILPVMWVLEEEVRAAATLDKL</sequence>
<dbReference type="SMART" id="SM00355">
    <property type="entry name" value="ZnF_C2H2"/>
    <property type="match status" value="3"/>
</dbReference>
<protein>
    <submittedName>
        <fullName evidence="5">C2H2-type domain-containing protein</fullName>
    </submittedName>
</protein>
<dbReference type="GO" id="GO:0006325">
    <property type="term" value="P:chromatin organization"/>
    <property type="evidence" value="ECO:0007669"/>
    <property type="project" value="UniProtKB-KW"/>
</dbReference>
<feature type="domain" description="C2H2-type" evidence="4">
    <location>
        <begin position="178"/>
        <end position="201"/>
    </location>
</feature>
<dbReference type="InterPro" id="IPR013087">
    <property type="entry name" value="Znf_C2H2_type"/>
</dbReference>
<dbReference type="InterPro" id="IPR052130">
    <property type="entry name" value="AEBP2/jing_C2H2-ZnF"/>
</dbReference>
<feature type="compositionally biased region" description="Basic and acidic residues" evidence="3">
    <location>
        <begin position="61"/>
        <end position="79"/>
    </location>
</feature>
<dbReference type="GO" id="GO:0035098">
    <property type="term" value="C:ESC/E(Z) complex"/>
    <property type="evidence" value="ECO:0007669"/>
    <property type="project" value="TreeGrafter"/>
</dbReference>
<evidence type="ECO:0000256" key="3">
    <source>
        <dbReference type="SAM" id="MobiDB-lite"/>
    </source>
</evidence>
<comment type="similarity">
    <text evidence="2">Belongs to the AEBP2/jing C2H2-type zinc-finger family.</text>
</comment>
<dbReference type="AlphaFoldDB" id="A0A5K3ELG9"/>
<dbReference type="PROSITE" id="PS00028">
    <property type="entry name" value="ZINC_FINGER_C2H2_1"/>
    <property type="match status" value="1"/>
</dbReference>
<reference evidence="5" key="1">
    <citation type="submission" date="2019-11" db="UniProtKB">
        <authorList>
            <consortium name="WormBaseParasite"/>
        </authorList>
    </citation>
    <scope>IDENTIFICATION</scope>
</reference>
<evidence type="ECO:0000313" key="5">
    <source>
        <dbReference type="WBParaSite" id="MCU_001430-RA"/>
    </source>
</evidence>
<dbReference type="SUPFAM" id="SSF57667">
    <property type="entry name" value="beta-beta-alpha zinc fingers"/>
    <property type="match status" value="2"/>
</dbReference>
<keyword evidence="1" id="KW-0156">Chromatin regulator</keyword>
<evidence type="ECO:0000259" key="4">
    <source>
        <dbReference type="PROSITE" id="PS00028"/>
    </source>
</evidence>
<name>A0A5K3ELG9_MESCO</name>
<dbReference type="Gene3D" id="3.30.160.60">
    <property type="entry name" value="Classic Zinc Finger"/>
    <property type="match status" value="2"/>
</dbReference>
<organism evidence="5">
    <name type="scientific">Mesocestoides corti</name>
    <name type="common">Flatworm</name>
    <dbReference type="NCBI Taxonomy" id="53468"/>
    <lineage>
        <taxon>Eukaryota</taxon>
        <taxon>Metazoa</taxon>
        <taxon>Spiralia</taxon>
        <taxon>Lophotrochozoa</taxon>
        <taxon>Platyhelminthes</taxon>
        <taxon>Cestoda</taxon>
        <taxon>Eucestoda</taxon>
        <taxon>Cyclophyllidea</taxon>
        <taxon>Mesocestoididae</taxon>
        <taxon>Mesocestoides</taxon>
    </lineage>
</organism>
<evidence type="ECO:0000256" key="2">
    <source>
        <dbReference type="ARBA" id="ARBA00037930"/>
    </source>
</evidence>
<feature type="region of interest" description="Disordered" evidence="3">
    <location>
        <begin position="56"/>
        <end position="96"/>
    </location>
</feature>
<dbReference type="InterPro" id="IPR036236">
    <property type="entry name" value="Znf_C2H2_sf"/>
</dbReference>
<dbReference type="GO" id="GO:0008270">
    <property type="term" value="F:zinc ion binding"/>
    <property type="evidence" value="ECO:0007669"/>
    <property type="project" value="UniProtKB-KW"/>
</dbReference>